<reference evidence="10" key="1">
    <citation type="journal article" date="2024" name="IScience">
        <title>Strigolactones Initiate the Formation of Haustorium-like Structures in Castilleja.</title>
        <authorList>
            <person name="Buerger M."/>
            <person name="Peterson D."/>
            <person name="Chory J."/>
        </authorList>
    </citation>
    <scope>NUCLEOTIDE SEQUENCE [LARGE SCALE GENOMIC DNA]</scope>
</reference>
<dbReference type="PANTHER" id="PTHR33541:SF12">
    <property type="entry name" value="PROTEIN BIG GRAIN 1-LIKE A"/>
    <property type="match status" value="1"/>
</dbReference>
<evidence type="ECO:0000256" key="4">
    <source>
        <dbReference type="ARBA" id="ARBA00022448"/>
    </source>
</evidence>
<evidence type="ECO:0008006" key="11">
    <source>
        <dbReference type="Google" id="ProtNLM"/>
    </source>
</evidence>
<dbReference type="AlphaFoldDB" id="A0ABD3CVQ8"/>
<evidence type="ECO:0000256" key="6">
    <source>
        <dbReference type="ARBA" id="ARBA00023136"/>
    </source>
</evidence>
<evidence type="ECO:0000313" key="9">
    <source>
        <dbReference type="EMBL" id="KAL3633547.1"/>
    </source>
</evidence>
<comment type="caution">
    <text evidence="9">The sequence shown here is derived from an EMBL/GenBank/DDBJ whole genome shotgun (WGS) entry which is preliminary data.</text>
</comment>
<dbReference type="Proteomes" id="UP001632038">
    <property type="component" value="Unassembled WGS sequence"/>
</dbReference>
<sequence length="291" mass="32969">MYYSTDKPYYKPRKHHNNTPSFSSTLLDEIYNSIDGNEKKANGLKVFDEKPLRKQMSSVRSEESTAKVKVAVRRRISLMSELEKSALQERDLFFFSSTNQNAEFLNSKGTNKPKVTSSCLMSDDPGRNKTGNDLTIKTKSNVYNKVYANLKKVKQPISPGGKLTSFINSLFANSNDKKSKKLEKEKVVVQQVQDPSSKSRVEMRDGLRRMVGFHHNGKPPLPPSSIIEGAAIAKHVFRGDDDDDDDDNDDGFSDASSDLFELDHKVMFGKSRFCEELPVYETAYFVKNRLN</sequence>
<dbReference type="PANTHER" id="PTHR33541">
    <property type="entry name" value="PROTEIN BIG GRAIN 1-LIKE A-RELATED"/>
    <property type="match status" value="1"/>
</dbReference>
<comment type="similarity">
    <text evidence="3">Belongs to the BIG GRAIN 1 (BG1) plant protein family.</text>
</comment>
<organism evidence="9 10">
    <name type="scientific">Castilleja foliolosa</name>
    <dbReference type="NCBI Taxonomy" id="1961234"/>
    <lineage>
        <taxon>Eukaryota</taxon>
        <taxon>Viridiplantae</taxon>
        <taxon>Streptophyta</taxon>
        <taxon>Embryophyta</taxon>
        <taxon>Tracheophyta</taxon>
        <taxon>Spermatophyta</taxon>
        <taxon>Magnoliopsida</taxon>
        <taxon>eudicotyledons</taxon>
        <taxon>Gunneridae</taxon>
        <taxon>Pentapetalae</taxon>
        <taxon>asterids</taxon>
        <taxon>lamiids</taxon>
        <taxon>Lamiales</taxon>
        <taxon>Orobanchaceae</taxon>
        <taxon>Pedicularideae</taxon>
        <taxon>Castillejinae</taxon>
        <taxon>Castilleja</taxon>
    </lineage>
</organism>
<comment type="function">
    <text evidence="1">Involved in auxin transport. Regulator of the auxin signaling pathway.</text>
</comment>
<keyword evidence="5" id="KW-1003">Cell membrane</keyword>
<comment type="subcellular location">
    <subcellularLocation>
        <location evidence="2">Cell membrane</location>
    </subcellularLocation>
</comment>
<evidence type="ECO:0000256" key="7">
    <source>
        <dbReference type="ARBA" id="ARBA00023294"/>
    </source>
</evidence>
<keyword evidence="6" id="KW-0472">Membrane</keyword>
<evidence type="ECO:0000256" key="5">
    <source>
        <dbReference type="ARBA" id="ARBA00022475"/>
    </source>
</evidence>
<dbReference type="GO" id="GO:0009734">
    <property type="term" value="P:auxin-activated signaling pathway"/>
    <property type="evidence" value="ECO:0007669"/>
    <property type="project" value="UniProtKB-KW"/>
</dbReference>
<keyword evidence="4" id="KW-0813">Transport</keyword>
<feature type="region of interest" description="Disordered" evidence="8">
    <location>
        <begin position="1"/>
        <end position="22"/>
    </location>
</feature>
<keyword evidence="7" id="KW-0927">Auxin signaling pathway</keyword>
<name>A0ABD3CVQ8_9LAMI</name>
<dbReference type="InterPro" id="IPR039621">
    <property type="entry name" value="BG1-like"/>
</dbReference>
<dbReference type="EMBL" id="JAVIJP010000029">
    <property type="protein sequence ID" value="KAL3633547.1"/>
    <property type="molecule type" value="Genomic_DNA"/>
</dbReference>
<evidence type="ECO:0000256" key="3">
    <source>
        <dbReference type="ARBA" id="ARBA00010067"/>
    </source>
</evidence>
<gene>
    <name evidence="9" type="ORF">CASFOL_022309</name>
</gene>
<accession>A0ABD3CVQ8</accession>
<evidence type="ECO:0000256" key="1">
    <source>
        <dbReference type="ARBA" id="ARBA00002281"/>
    </source>
</evidence>
<evidence type="ECO:0000256" key="8">
    <source>
        <dbReference type="SAM" id="MobiDB-lite"/>
    </source>
</evidence>
<keyword evidence="10" id="KW-1185">Reference proteome</keyword>
<evidence type="ECO:0000313" key="10">
    <source>
        <dbReference type="Proteomes" id="UP001632038"/>
    </source>
</evidence>
<dbReference type="GO" id="GO:0005886">
    <property type="term" value="C:plasma membrane"/>
    <property type="evidence" value="ECO:0007669"/>
    <property type="project" value="UniProtKB-SubCell"/>
</dbReference>
<protein>
    <recommendedName>
        <fullName evidence="11">Protein BIG GRAIN 1-like B</fullName>
    </recommendedName>
</protein>
<proteinExistence type="inferred from homology"/>
<evidence type="ECO:0000256" key="2">
    <source>
        <dbReference type="ARBA" id="ARBA00004236"/>
    </source>
</evidence>